<dbReference type="InterPro" id="IPR023210">
    <property type="entry name" value="NADP_OxRdtase_dom"/>
</dbReference>
<reference evidence="2 3" key="1">
    <citation type="submission" date="2023-01" db="EMBL/GenBank/DDBJ databases">
        <title>Characterization of estradiol degrading bacteria Microbacterium sp. MZT7 and reveal degrading genes through genome analysis.</title>
        <authorList>
            <person name="Hao P."/>
            <person name="Gao Y."/>
        </authorList>
    </citation>
    <scope>NUCLEOTIDE SEQUENCE [LARGE SCALE GENOMIC DNA]</scope>
    <source>
        <strain evidence="2 3">MZT7</strain>
    </source>
</reference>
<evidence type="ECO:0000259" key="1">
    <source>
        <dbReference type="Pfam" id="PF00248"/>
    </source>
</evidence>
<dbReference type="InterPro" id="IPR036812">
    <property type="entry name" value="NAD(P)_OxRdtase_dom_sf"/>
</dbReference>
<sequence>MDAERAAAIPDQVALAWLLAQQSRIVPIPGTRRIARLEENLTATAVALSADQLADVIGLAARIEVIGDTC</sequence>
<feature type="domain" description="NADP-dependent oxidoreductase" evidence="1">
    <location>
        <begin position="10"/>
        <end position="56"/>
    </location>
</feature>
<dbReference type="Gene3D" id="3.20.20.100">
    <property type="entry name" value="NADP-dependent oxidoreductase domain"/>
    <property type="match status" value="1"/>
</dbReference>
<protein>
    <submittedName>
        <fullName evidence="2">Aldo/keto reductase</fullName>
    </submittedName>
</protein>
<evidence type="ECO:0000313" key="2">
    <source>
        <dbReference type="EMBL" id="UGS26860.1"/>
    </source>
</evidence>
<dbReference type="EMBL" id="CP082781">
    <property type="protein sequence ID" value="UGS26860.1"/>
    <property type="molecule type" value="Genomic_DNA"/>
</dbReference>
<dbReference type="RefSeq" id="WP_336246435.1">
    <property type="nucleotide sequence ID" value="NZ_CP082781.1"/>
</dbReference>
<dbReference type="SUPFAM" id="SSF51430">
    <property type="entry name" value="NAD(P)-linked oxidoreductase"/>
    <property type="match status" value="1"/>
</dbReference>
<organism evidence="2 3">
    <name type="scientific">Microbacterium resistens</name>
    <dbReference type="NCBI Taxonomy" id="156977"/>
    <lineage>
        <taxon>Bacteria</taxon>
        <taxon>Bacillati</taxon>
        <taxon>Actinomycetota</taxon>
        <taxon>Actinomycetes</taxon>
        <taxon>Micrococcales</taxon>
        <taxon>Microbacteriaceae</taxon>
        <taxon>Microbacterium</taxon>
    </lineage>
</organism>
<keyword evidence="3" id="KW-1185">Reference proteome</keyword>
<dbReference type="Proteomes" id="UP001199642">
    <property type="component" value="Chromosome"/>
</dbReference>
<gene>
    <name evidence="2" type="ORF">K8F61_01100</name>
</gene>
<evidence type="ECO:0000313" key="3">
    <source>
        <dbReference type="Proteomes" id="UP001199642"/>
    </source>
</evidence>
<accession>A0ABY3RU97</accession>
<dbReference type="Pfam" id="PF00248">
    <property type="entry name" value="Aldo_ket_red"/>
    <property type="match status" value="1"/>
</dbReference>
<proteinExistence type="predicted"/>
<name>A0ABY3RU97_9MICO</name>